<dbReference type="NCBIfam" id="TIGR02937">
    <property type="entry name" value="sigma70-ECF"/>
    <property type="match status" value="1"/>
</dbReference>
<dbReference type="eggNOG" id="COG0568">
    <property type="taxonomic scope" value="Bacteria"/>
</dbReference>
<dbReference type="PANTHER" id="PTHR30603">
    <property type="entry name" value="RNA POLYMERASE SIGMA FACTOR RPO"/>
    <property type="match status" value="1"/>
</dbReference>
<dbReference type="SUPFAM" id="SSF88946">
    <property type="entry name" value="Sigma2 domain of RNA polymerase sigma factors"/>
    <property type="match status" value="1"/>
</dbReference>
<dbReference type="InterPro" id="IPR013325">
    <property type="entry name" value="RNA_pol_sigma_r2"/>
</dbReference>
<sequence length="831" mass="99075">MKNGPIYSNISIINRAFRALGSPLHRDLIIDFVRTHWGNGRGLPLEEAQNLVKLALEAQFYYEKASEEDHFSRKEVYCKELDRLYYNMQINPYPYQYNSRIMNLTMSEIYLDPRFDTISSDDGIIYLVLSEWNLLNDLVYYYMVKNNIDKIPISDIYRNVLSKYSIDDPNAYFFPKIDPRFQVNRKQIVSLVEKNYSEAFLSVQVTDYIKEKVAMKIPIIKQFVMDSKEAVKIRYIIKRIFNLQPHQPLFFPYFEAIKQIVPLLQNNLFLVNDDSLIYSASKELPKIIPNQRLYGSTNLDIIDLKVNELDYNINNQTTSLKQKDQTSHETTPPTKRQKLSYTLRYYDRIQETLAAHYFKDWIQNGYLKVNFLDGEKITPMIIHYDEKNNVLYGEHLSNFMIDYDLEPGQKLEFFLKDDHLYLELGVFDEKAHTEQMKYEDLAKLSEMKKLGTKSLMQHLAELLMLHPSGLHIREIVRDIQEDTTYAESSIRNTLSSYPFFEPIKGKVGYWRFNPKLWKKQYMELENNIKNNLKSKSIPTLRQQWKIKALASTKTKRRLTNEQFKQLPKETFLSLAWDYYSFTIYQYAKKFSCETVPMEDLYQEAYFALHKAYEKYNPELGGSFYHYFRRHLFARLQRYKSDNLSLIRIPTHRIETLMKNDQIFEKQLITNEKTNINLLDSDYILFKTNYISFEELYSLYDDNAGDEARARIYCYFNHPFYEDTSLKRQVFIDYSYIEEPEECDWLLSEERYEEEIENRVLAESAIDYLRNIIKNPRDWKIILYRFGFMTGEEMTLQEIGELFGVSRERIRQIENKALKHLKKCPALKGANP</sequence>
<dbReference type="HOGENOM" id="CLU_341241_0_0_9"/>
<dbReference type="InterPro" id="IPR014284">
    <property type="entry name" value="RNA_pol_sigma-70_dom"/>
</dbReference>
<dbReference type="InterPro" id="IPR007627">
    <property type="entry name" value="RNA_pol_sigma70_r2"/>
</dbReference>
<proteinExistence type="predicted"/>
<keyword evidence="3" id="KW-0238">DNA-binding</keyword>
<dbReference type="AlphaFoldDB" id="C5D2W5"/>
<dbReference type="STRING" id="471223.GWCH70_2031"/>
<keyword evidence="1" id="KW-0805">Transcription regulation</keyword>
<dbReference type="InterPro" id="IPR050239">
    <property type="entry name" value="Sigma-70_RNA_pol_init_factors"/>
</dbReference>
<dbReference type="InterPro" id="IPR036388">
    <property type="entry name" value="WH-like_DNA-bd_sf"/>
</dbReference>
<keyword evidence="4" id="KW-0804">Transcription</keyword>
<dbReference type="InterPro" id="IPR013324">
    <property type="entry name" value="RNA_pol_sigma_r3/r4-like"/>
</dbReference>
<dbReference type="PANTHER" id="PTHR30603:SF47">
    <property type="entry name" value="RNA POLYMERASE SIGMA FACTOR SIGD, CHLOROPLASTIC"/>
    <property type="match status" value="1"/>
</dbReference>
<dbReference type="GO" id="GO:0006352">
    <property type="term" value="P:DNA-templated transcription initiation"/>
    <property type="evidence" value="ECO:0007669"/>
    <property type="project" value="InterPro"/>
</dbReference>
<accession>C5D2W5</accession>
<evidence type="ECO:0000313" key="6">
    <source>
        <dbReference type="EMBL" id="ACS24757.1"/>
    </source>
</evidence>
<gene>
    <name evidence="6" type="ordered locus">GWCH70_2031</name>
</gene>
<dbReference type="InterPro" id="IPR000943">
    <property type="entry name" value="RNA_pol_sigma70"/>
</dbReference>
<dbReference type="Gene3D" id="1.10.10.10">
    <property type="entry name" value="Winged helix-like DNA-binding domain superfamily/Winged helix DNA-binding domain"/>
    <property type="match status" value="1"/>
</dbReference>
<dbReference type="PROSITE" id="PS00716">
    <property type="entry name" value="SIGMA70_2"/>
    <property type="match status" value="1"/>
</dbReference>
<dbReference type="GO" id="GO:0003677">
    <property type="term" value="F:DNA binding"/>
    <property type="evidence" value="ECO:0007669"/>
    <property type="project" value="UniProtKB-KW"/>
</dbReference>
<evidence type="ECO:0000256" key="3">
    <source>
        <dbReference type="ARBA" id="ARBA00023125"/>
    </source>
</evidence>
<dbReference type="SUPFAM" id="SSF88659">
    <property type="entry name" value="Sigma3 and sigma4 domains of RNA polymerase sigma factors"/>
    <property type="match status" value="1"/>
</dbReference>
<dbReference type="Gene3D" id="1.10.1740.10">
    <property type="match status" value="1"/>
</dbReference>
<dbReference type="InterPro" id="IPR007630">
    <property type="entry name" value="RNA_pol_sigma70_r4"/>
</dbReference>
<dbReference type="PRINTS" id="PR00046">
    <property type="entry name" value="SIGMA70FCT"/>
</dbReference>
<evidence type="ECO:0000256" key="1">
    <source>
        <dbReference type="ARBA" id="ARBA00023015"/>
    </source>
</evidence>
<dbReference type="KEGG" id="gwc:GWCH70_2031"/>
<protein>
    <submittedName>
        <fullName evidence="6">Putative RNA polymerase, sigma 70 family subunit</fullName>
    </submittedName>
</protein>
<dbReference type="CDD" id="cd06171">
    <property type="entry name" value="Sigma70_r4"/>
    <property type="match status" value="1"/>
</dbReference>
<dbReference type="EMBL" id="CP001638">
    <property type="protein sequence ID" value="ACS24757.1"/>
    <property type="molecule type" value="Genomic_DNA"/>
</dbReference>
<evidence type="ECO:0000256" key="4">
    <source>
        <dbReference type="ARBA" id="ARBA00023163"/>
    </source>
</evidence>
<keyword evidence="2" id="KW-0731">Sigma factor</keyword>
<dbReference type="OrthoDB" id="2771667at2"/>
<dbReference type="Pfam" id="PF04542">
    <property type="entry name" value="Sigma70_r2"/>
    <property type="match status" value="1"/>
</dbReference>
<evidence type="ECO:0000259" key="5">
    <source>
        <dbReference type="PROSITE" id="PS00716"/>
    </source>
</evidence>
<organism evidence="6">
    <name type="scientific">Geobacillus sp. (strain WCH70)</name>
    <dbReference type="NCBI Taxonomy" id="471223"/>
    <lineage>
        <taxon>Bacteria</taxon>
        <taxon>Bacillati</taxon>
        <taxon>Bacillota</taxon>
        <taxon>Bacilli</taxon>
        <taxon>Bacillales</taxon>
        <taxon>Anoxybacillaceae</taxon>
        <taxon>Geobacillus</taxon>
    </lineage>
</organism>
<evidence type="ECO:0000256" key="2">
    <source>
        <dbReference type="ARBA" id="ARBA00023082"/>
    </source>
</evidence>
<name>C5D2W5_GEOSW</name>
<dbReference type="Pfam" id="PF04545">
    <property type="entry name" value="Sigma70_r4"/>
    <property type="match status" value="1"/>
</dbReference>
<feature type="domain" description="RNA polymerase sigma-70" evidence="5">
    <location>
        <begin position="794"/>
        <end position="820"/>
    </location>
</feature>
<dbReference type="GO" id="GO:0016987">
    <property type="term" value="F:sigma factor activity"/>
    <property type="evidence" value="ECO:0007669"/>
    <property type="project" value="UniProtKB-KW"/>
</dbReference>
<reference evidence="6" key="1">
    <citation type="submission" date="2009-06" db="EMBL/GenBank/DDBJ databases">
        <title>Complete sequence of chromosome of Geopacillus sp. WCH70.</title>
        <authorList>
            <consortium name="US DOE Joint Genome Institute"/>
            <person name="Lucas S."/>
            <person name="Copeland A."/>
            <person name="Lapidus A."/>
            <person name="Glavina del Rio T."/>
            <person name="Dalin E."/>
            <person name="Tice H."/>
            <person name="Bruce D."/>
            <person name="Goodwin L."/>
            <person name="Pitluck S."/>
            <person name="Chertkov O."/>
            <person name="Brettin T."/>
            <person name="Detter J.C."/>
            <person name="Han C."/>
            <person name="Larimer F."/>
            <person name="Land M."/>
            <person name="Hauser L."/>
            <person name="Kyrpides N."/>
            <person name="Mikhailova N."/>
            <person name="Brumm P."/>
            <person name="Mead D.A."/>
            <person name="Richardson P."/>
        </authorList>
    </citation>
    <scope>NUCLEOTIDE SEQUENCE [LARGE SCALE GENOMIC DNA]</scope>
    <source>
        <strain evidence="6">WCH70</strain>
    </source>
</reference>